<dbReference type="GO" id="GO:0006313">
    <property type="term" value="P:DNA transposition"/>
    <property type="evidence" value="ECO:0007669"/>
    <property type="project" value="InterPro"/>
</dbReference>
<dbReference type="GO" id="GO:0004803">
    <property type="term" value="F:transposase activity"/>
    <property type="evidence" value="ECO:0007669"/>
    <property type="project" value="InterPro"/>
</dbReference>
<organism evidence="2 3">
    <name type="scientific">Bacillus solimangrovi</name>
    <dbReference type="NCBI Taxonomy" id="1305675"/>
    <lineage>
        <taxon>Bacteria</taxon>
        <taxon>Bacillati</taxon>
        <taxon>Bacillota</taxon>
        <taxon>Bacilli</taxon>
        <taxon>Bacillales</taxon>
        <taxon>Bacillaceae</taxon>
        <taxon>Bacillus</taxon>
    </lineage>
</organism>
<reference evidence="2 3" key="1">
    <citation type="submission" date="2016-08" db="EMBL/GenBank/DDBJ databases">
        <title>Genome of Bacillus solimangrovi GH2-4.</title>
        <authorList>
            <person name="Lim S."/>
            <person name="Kim B.-C."/>
        </authorList>
    </citation>
    <scope>NUCLEOTIDE SEQUENCE [LARGE SCALE GENOMIC DNA]</scope>
    <source>
        <strain evidence="2 3">GH2-4</strain>
    </source>
</reference>
<dbReference type="AlphaFoldDB" id="A0A1E5LAF1"/>
<dbReference type="RefSeq" id="WP_069718843.1">
    <property type="nucleotide sequence ID" value="NZ_MJEH01000064.1"/>
</dbReference>
<protein>
    <recommendedName>
        <fullName evidence="1">Transposase IS4-like domain-containing protein</fullName>
    </recommendedName>
</protein>
<evidence type="ECO:0000313" key="3">
    <source>
        <dbReference type="Proteomes" id="UP000095209"/>
    </source>
</evidence>
<name>A0A1E5LAF1_9BACI</name>
<keyword evidence="3" id="KW-1185">Reference proteome</keyword>
<proteinExistence type="predicted"/>
<dbReference type="Pfam" id="PF01609">
    <property type="entry name" value="DDE_Tnp_1"/>
    <property type="match status" value="1"/>
</dbReference>
<accession>A0A1E5LAF1</accession>
<evidence type="ECO:0000313" key="2">
    <source>
        <dbReference type="EMBL" id="OEH91076.1"/>
    </source>
</evidence>
<dbReference type="Proteomes" id="UP000095209">
    <property type="component" value="Unassembled WGS sequence"/>
</dbReference>
<dbReference type="GO" id="GO:0003677">
    <property type="term" value="F:DNA binding"/>
    <property type="evidence" value="ECO:0007669"/>
    <property type="project" value="InterPro"/>
</dbReference>
<dbReference type="EMBL" id="MJEH01000064">
    <property type="protein sequence ID" value="OEH91076.1"/>
    <property type="molecule type" value="Genomic_DNA"/>
</dbReference>
<gene>
    <name evidence="2" type="ORF">BFG57_06800</name>
</gene>
<sequence>MKINLKKINKKNSERKNVAWFGYKAHLAVDTQNQYILQTLMSSASLSDGKGAIPLLKEIHETLHLPIRYGILNAGYDFKSIYQQLHNMNAQGIFAYNLCVEQEVEGVGGNFAPTCVRECSYQYEVYFITFQLMLRLPLQNLGKSTEFKWIGPSLYPSGNKRQ</sequence>
<comment type="caution">
    <text evidence="2">The sequence shown here is derived from an EMBL/GenBank/DDBJ whole genome shotgun (WGS) entry which is preliminary data.</text>
</comment>
<dbReference type="InterPro" id="IPR002559">
    <property type="entry name" value="Transposase_11"/>
</dbReference>
<feature type="domain" description="Transposase IS4-like" evidence="1">
    <location>
        <begin position="11"/>
        <end position="94"/>
    </location>
</feature>
<evidence type="ECO:0000259" key="1">
    <source>
        <dbReference type="Pfam" id="PF01609"/>
    </source>
</evidence>